<dbReference type="AlphaFoldDB" id="A0A9W9RZL0"/>
<dbReference type="PANTHER" id="PTHR43482:SF1">
    <property type="entry name" value="PROTEIN AST1-RELATED"/>
    <property type="match status" value="1"/>
</dbReference>
<dbReference type="InterPro" id="IPR036291">
    <property type="entry name" value="NAD(P)-bd_dom_sf"/>
</dbReference>
<proteinExistence type="predicted"/>
<gene>
    <name evidence="2" type="ORF">N7496_008054</name>
</gene>
<dbReference type="Gene3D" id="3.40.50.720">
    <property type="entry name" value="NAD(P)-binding Rossmann-like Domain"/>
    <property type="match status" value="1"/>
</dbReference>
<evidence type="ECO:0000313" key="3">
    <source>
        <dbReference type="Proteomes" id="UP001147782"/>
    </source>
</evidence>
<evidence type="ECO:0000313" key="2">
    <source>
        <dbReference type="EMBL" id="KAJ5368294.1"/>
    </source>
</evidence>
<dbReference type="EMBL" id="JAPZBS010000007">
    <property type="protein sequence ID" value="KAJ5368294.1"/>
    <property type="molecule type" value="Genomic_DNA"/>
</dbReference>
<dbReference type="SUPFAM" id="SSF50129">
    <property type="entry name" value="GroES-like"/>
    <property type="match status" value="1"/>
</dbReference>
<dbReference type="Pfam" id="PF08240">
    <property type="entry name" value="ADH_N"/>
    <property type="match status" value="1"/>
</dbReference>
<accession>A0A9W9RZL0</accession>
<dbReference type="Proteomes" id="UP001147782">
    <property type="component" value="Unassembled WGS sequence"/>
</dbReference>
<sequence length="331" mass="35641">MRAWVRPHRGPAKNIQLSTIPTPALPPSSSSDVLIRVSHVSLTFNTKLVMALIPNTPLTRPWVPEIEFSGEIVAAGANAPPEVRDPGTHVIGFESVLNFAMGHGVLAEYVRVPGSHVVRVSDEIDMASASGINTSGSTALKMCRTAGVREGHVVLVNGASGSVGSVLVQLCKVRGVRVVGVASGGNEEMFIDYRKNDPLPDYLASHYGDKPFDFILDCVGTQSLYANSPAYLKPEGAVVNIGALEGIYVTAFNILANKFLPTWLGGVPRRYITFSTPPTRDAAIYMAHLAEKGRIRFPVDSAYDMEDAVAAYERIATQRARGKVVIKVRSD</sequence>
<comment type="caution">
    <text evidence="2">The sequence shown here is derived from an EMBL/GenBank/DDBJ whole genome shotgun (WGS) entry which is preliminary data.</text>
</comment>
<dbReference type="Gene3D" id="3.90.180.10">
    <property type="entry name" value="Medium-chain alcohol dehydrogenases, catalytic domain"/>
    <property type="match status" value="1"/>
</dbReference>
<protein>
    <recommendedName>
        <fullName evidence="1">Enoyl reductase (ER) domain-containing protein</fullName>
    </recommendedName>
</protein>
<dbReference type="Pfam" id="PF13602">
    <property type="entry name" value="ADH_zinc_N_2"/>
    <property type="match status" value="1"/>
</dbReference>
<reference evidence="2" key="1">
    <citation type="submission" date="2022-11" db="EMBL/GenBank/DDBJ databases">
        <authorList>
            <person name="Petersen C."/>
        </authorList>
    </citation>
    <scope>NUCLEOTIDE SEQUENCE</scope>
    <source>
        <strain evidence="2">IBT 29864</strain>
    </source>
</reference>
<dbReference type="InterPro" id="IPR013154">
    <property type="entry name" value="ADH-like_N"/>
</dbReference>
<dbReference type="GO" id="GO:0016491">
    <property type="term" value="F:oxidoreductase activity"/>
    <property type="evidence" value="ECO:0007669"/>
    <property type="project" value="InterPro"/>
</dbReference>
<dbReference type="CDD" id="cd08267">
    <property type="entry name" value="MDR1"/>
    <property type="match status" value="1"/>
</dbReference>
<dbReference type="OrthoDB" id="3509362at2759"/>
<dbReference type="GeneID" id="81440152"/>
<keyword evidence="3" id="KW-1185">Reference proteome</keyword>
<dbReference type="RefSeq" id="XP_056553036.1">
    <property type="nucleotide sequence ID" value="XM_056700973.1"/>
</dbReference>
<dbReference type="InterPro" id="IPR011032">
    <property type="entry name" value="GroES-like_sf"/>
</dbReference>
<dbReference type="SMART" id="SM00829">
    <property type="entry name" value="PKS_ER"/>
    <property type="match status" value="1"/>
</dbReference>
<reference evidence="2" key="2">
    <citation type="journal article" date="2023" name="IMA Fungus">
        <title>Comparative genomic study of the Penicillium genus elucidates a diverse pangenome and 15 lateral gene transfer events.</title>
        <authorList>
            <person name="Petersen C."/>
            <person name="Sorensen T."/>
            <person name="Nielsen M.R."/>
            <person name="Sondergaard T.E."/>
            <person name="Sorensen J.L."/>
            <person name="Fitzpatrick D.A."/>
            <person name="Frisvad J.C."/>
            <person name="Nielsen K.L."/>
        </authorList>
    </citation>
    <scope>NUCLEOTIDE SEQUENCE</scope>
    <source>
        <strain evidence="2">IBT 29864</strain>
    </source>
</reference>
<feature type="domain" description="Enoyl reductase (ER)" evidence="1">
    <location>
        <begin position="10"/>
        <end position="326"/>
    </location>
</feature>
<organism evidence="2 3">
    <name type="scientific">Penicillium cataractarum</name>
    <dbReference type="NCBI Taxonomy" id="2100454"/>
    <lineage>
        <taxon>Eukaryota</taxon>
        <taxon>Fungi</taxon>
        <taxon>Dikarya</taxon>
        <taxon>Ascomycota</taxon>
        <taxon>Pezizomycotina</taxon>
        <taxon>Eurotiomycetes</taxon>
        <taxon>Eurotiomycetidae</taxon>
        <taxon>Eurotiales</taxon>
        <taxon>Aspergillaceae</taxon>
        <taxon>Penicillium</taxon>
    </lineage>
</organism>
<dbReference type="SUPFAM" id="SSF51735">
    <property type="entry name" value="NAD(P)-binding Rossmann-fold domains"/>
    <property type="match status" value="1"/>
</dbReference>
<dbReference type="PANTHER" id="PTHR43482">
    <property type="entry name" value="PROTEIN AST1-RELATED"/>
    <property type="match status" value="1"/>
</dbReference>
<evidence type="ECO:0000259" key="1">
    <source>
        <dbReference type="SMART" id="SM00829"/>
    </source>
</evidence>
<name>A0A9W9RZL0_9EURO</name>
<dbReference type="InterPro" id="IPR020843">
    <property type="entry name" value="ER"/>
</dbReference>
<dbReference type="InterPro" id="IPR052585">
    <property type="entry name" value="Lipid_raft_assoc_Zn_ADH"/>
</dbReference>